<comment type="caution">
    <text evidence="1">The sequence shown here is derived from an EMBL/GenBank/DDBJ whole genome shotgun (WGS) entry which is preliminary data.</text>
</comment>
<accession>A0A1Y2C1B9</accession>
<evidence type="ECO:0000313" key="1">
    <source>
        <dbReference type="EMBL" id="ORY40756.1"/>
    </source>
</evidence>
<dbReference type="EMBL" id="MCGO01000034">
    <property type="protein sequence ID" value="ORY40756.1"/>
    <property type="molecule type" value="Genomic_DNA"/>
</dbReference>
<proteinExistence type="predicted"/>
<keyword evidence="2" id="KW-1185">Reference proteome</keyword>
<evidence type="ECO:0000313" key="2">
    <source>
        <dbReference type="Proteomes" id="UP000193642"/>
    </source>
</evidence>
<dbReference type="AlphaFoldDB" id="A0A1Y2C1B9"/>
<name>A0A1Y2C1B9_9FUNG</name>
<protein>
    <submittedName>
        <fullName evidence="1">Uncharacterized protein</fullName>
    </submittedName>
</protein>
<dbReference type="Proteomes" id="UP000193642">
    <property type="component" value="Unassembled WGS sequence"/>
</dbReference>
<sequence length="103" mass="10957">MECECSACLSGSICVKGAVSVLTYTQLLQRALGVLPLFIAALDNSMYHGGTHSIAFIISRRSHLSDVVEALANESHCSQAFVTALLQRCVNDHSAEAMLNGTS</sequence>
<organism evidence="1 2">
    <name type="scientific">Rhizoclosmatium globosum</name>
    <dbReference type="NCBI Taxonomy" id="329046"/>
    <lineage>
        <taxon>Eukaryota</taxon>
        <taxon>Fungi</taxon>
        <taxon>Fungi incertae sedis</taxon>
        <taxon>Chytridiomycota</taxon>
        <taxon>Chytridiomycota incertae sedis</taxon>
        <taxon>Chytridiomycetes</taxon>
        <taxon>Chytridiales</taxon>
        <taxon>Chytriomycetaceae</taxon>
        <taxon>Rhizoclosmatium</taxon>
    </lineage>
</organism>
<reference evidence="1 2" key="1">
    <citation type="submission" date="2016-07" db="EMBL/GenBank/DDBJ databases">
        <title>Pervasive Adenine N6-methylation of Active Genes in Fungi.</title>
        <authorList>
            <consortium name="DOE Joint Genome Institute"/>
            <person name="Mondo S.J."/>
            <person name="Dannebaum R.O."/>
            <person name="Kuo R.C."/>
            <person name="Labutti K."/>
            <person name="Haridas S."/>
            <person name="Kuo A."/>
            <person name="Salamov A."/>
            <person name="Ahrendt S.R."/>
            <person name="Lipzen A."/>
            <person name="Sullivan W."/>
            <person name="Andreopoulos W.B."/>
            <person name="Clum A."/>
            <person name="Lindquist E."/>
            <person name="Daum C."/>
            <person name="Ramamoorthy G.K."/>
            <person name="Gryganskyi A."/>
            <person name="Culley D."/>
            <person name="Magnuson J.K."/>
            <person name="James T.Y."/>
            <person name="O'Malley M.A."/>
            <person name="Stajich J.E."/>
            <person name="Spatafora J.W."/>
            <person name="Visel A."/>
            <person name="Grigoriev I.V."/>
        </authorList>
    </citation>
    <scope>NUCLEOTIDE SEQUENCE [LARGE SCALE GENOMIC DNA]</scope>
    <source>
        <strain evidence="1 2">JEL800</strain>
    </source>
</reference>
<gene>
    <name evidence="1" type="ORF">BCR33DRAFT_740145</name>
</gene>